<dbReference type="AlphaFoldDB" id="A0A6M3JBH0"/>
<organism evidence="1">
    <name type="scientific">viral metagenome</name>
    <dbReference type="NCBI Taxonomy" id="1070528"/>
    <lineage>
        <taxon>unclassified sequences</taxon>
        <taxon>metagenomes</taxon>
        <taxon>organismal metagenomes</taxon>
    </lineage>
</organism>
<evidence type="ECO:0000313" key="1">
    <source>
        <dbReference type="EMBL" id="QJA66668.1"/>
    </source>
</evidence>
<dbReference type="EMBL" id="MT141558">
    <property type="protein sequence ID" value="QJA66668.1"/>
    <property type="molecule type" value="Genomic_DNA"/>
</dbReference>
<accession>A0A6M3JBH0</accession>
<name>A0A6M3JBH0_9ZZZZ</name>
<gene>
    <name evidence="1" type="ORF">MM415B00340_0052</name>
</gene>
<sequence>MKENKFVRGDTDKKRFESIERVLTRFNRRLNTTIIGVIPPIPISAFIEVPPADGVLLRYIFPTTGRITKGCLAIEEYTTKTGVKFFAGIDGTGGGRHTIIETRSPLHIETLGMPIVPGDRLTFRTDTPELIRRVWIGLLYEMTLSDMGKETYMIEEFERRIEDASQEEETP</sequence>
<protein>
    <submittedName>
        <fullName evidence="1">Uncharacterized protein</fullName>
    </submittedName>
</protein>
<reference evidence="1" key="1">
    <citation type="submission" date="2020-03" db="EMBL/GenBank/DDBJ databases">
        <title>The deep terrestrial virosphere.</title>
        <authorList>
            <person name="Holmfeldt K."/>
            <person name="Nilsson E."/>
            <person name="Simone D."/>
            <person name="Lopez-Fernandez M."/>
            <person name="Wu X."/>
            <person name="de Brujin I."/>
            <person name="Lundin D."/>
            <person name="Andersson A."/>
            <person name="Bertilsson S."/>
            <person name="Dopson M."/>
        </authorList>
    </citation>
    <scope>NUCLEOTIDE SEQUENCE</scope>
    <source>
        <strain evidence="1">MM415B00340</strain>
    </source>
</reference>
<proteinExistence type="predicted"/>